<sequence length="184" mass="20039">MGTTGAPTNPPASATKHMISASPASVNSRGSRGMTRADAARAVGATIAGTLGLKVTSCSAAVRSKEDLVRLLREARTQLDPVDQMIEDAKWDAIRNIIKTSPLADVKNVIAELARQSDEDDSALLLGLRQDVLDHVQYLDSFSYNNVFVGEERQILGTKIDFDTPRMELRQAREAFDIIMEVLP</sequence>
<dbReference type="Gene3D" id="1.20.120.290">
    <property type="entry name" value="Oxygen-evolving enhancer protein 3 (PsbQ), four-helix up-down bundle"/>
    <property type="match status" value="1"/>
</dbReference>
<dbReference type="Proteomes" id="UP000002630">
    <property type="component" value="Linkage Group LG12"/>
</dbReference>
<keyword evidence="1" id="KW-0793">Thylakoid</keyword>
<evidence type="ECO:0000313" key="4">
    <source>
        <dbReference type="Proteomes" id="UP000002630"/>
    </source>
</evidence>
<evidence type="ECO:0000256" key="2">
    <source>
        <dbReference type="SAM" id="MobiDB-lite"/>
    </source>
</evidence>
<proteinExistence type="predicted"/>
<dbReference type="InParanoid" id="D8LG73"/>
<protein>
    <submittedName>
        <fullName evidence="3">Uncharacterized protein</fullName>
    </submittedName>
</protein>
<dbReference type="EMBL" id="FN648129">
    <property type="protein sequence ID" value="CBN78972.1"/>
    <property type="molecule type" value="Genomic_DNA"/>
</dbReference>
<feature type="region of interest" description="Disordered" evidence="2">
    <location>
        <begin position="1"/>
        <end position="37"/>
    </location>
</feature>
<dbReference type="AlphaFoldDB" id="D8LG73"/>
<evidence type="ECO:0000313" key="3">
    <source>
        <dbReference type="EMBL" id="CBN78972.1"/>
    </source>
</evidence>
<gene>
    <name evidence="3" type="ORF">Esi_0158_0012</name>
</gene>
<dbReference type="InterPro" id="IPR023222">
    <property type="entry name" value="PsbQ-like_dom_sf"/>
</dbReference>
<keyword evidence="4" id="KW-1185">Reference proteome</keyword>
<reference evidence="3 4" key="1">
    <citation type="journal article" date="2010" name="Nature">
        <title>The Ectocarpus genome and the independent evolution of multicellularity in brown algae.</title>
        <authorList>
            <person name="Cock J.M."/>
            <person name="Sterck L."/>
            <person name="Rouze P."/>
            <person name="Scornet D."/>
            <person name="Allen A.E."/>
            <person name="Amoutzias G."/>
            <person name="Anthouard V."/>
            <person name="Artiguenave F."/>
            <person name="Aury J.M."/>
            <person name="Badger J.H."/>
            <person name="Beszteri B."/>
            <person name="Billiau K."/>
            <person name="Bonnet E."/>
            <person name="Bothwell J.H."/>
            <person name="Bowler C."/>
            <person name="Boyen C."/>
            <person name="Brownlee C."/>
            <person name="Carrano C.J."/>
            <person name="Charrier B."/>
            <person name="Cho G.Y."/>
            <person name="Coelho S.M."/>
            <person name="Collen J."/>
            <person name="Corre E."/>
            <person name="Da Silva C."/>
            <person name="Delage L."/>
            <person name="Delaroque N."/>
            <person name="Dittami S.M."/>
            <person name="Doulbeau S."/>
            <person name="Elias M."/>
            <person name="Farnham G."/>
            <person name="Gachon C.M."/>
            <person name="Gschloessl B."/>
            <person name="Heesch S."/>
            <person name="Jabbari K."/>
            <person name="Jubin C."/>
            <person name="Kawai H."/>
            <person name="Kimura K."/>
            <person name="Kloareg B."/>
            <person name="Kupper F.C."/>
            <person name="Lang D."/>
            <person name="Le Bail A."/>
            <person name="Leblanc C."/>
            <person name="Lerouge P."/>
            <person name="Lohr M."/>
            <person name="Lopez P.J."/>
            <person name="Martens C."/>
            <person name="Maumus F."/>
            <person name="Michel G."/>
            <person name="Miranda-Saavedra D."/>
            <person name="Morales J."/>
            <person name="Moreau H."/>
            <person name="Motomura T."/>
            <person name="Nagasato C."/>
            <person name="Napoli C.A."/>
            <person name="Nelson D.R."/>
            <person name="Nyvall-Collen P."/>
            <person name="Peters A.F."/>
            <person name="Pommier C."/>
            <person name="Potin P."/>
            <person name="Poulain J."/>
            <person name="Quesneville H."/>
            <person name="Read B."/>
            <person name="Rensing S.A."/>
            <person name="Ritter A."/>
            <person name="Rousvoal S."/>
            <person name="Samanta M."/>
            <person name="Samson G."/>
            <person name="Schroeder D.C."/>
            <person name="Segurens B."/>
            <person name="Strittmatter M."/>
            <person name="Tonon T."/>
            <person name="Tregear J.W."/>
            <person name="Valentin K."/>
            <person name="von Dassow P."/>
            <person name="Yamagishi T."/>
            <person name="Van de Peer Y."/>
            <person name="Wincker P."/>
        </authorList>
    </citation>
    <scope>NUCLEOTIDE SEQUENCE [LARGE SCALE GENOMIC DNA]</scope>
    <source>
        <strain evidence="4">Ec32 / CCAP1310/4</strain>
    </source>
</reference>
<evidence type="ECO:0000256" key="1">
    <source>
        <dbReference type="ARBA" id="ARBA00023078"/>
    </source>
</evidence>
<organism evidence="3 4">
    <name type="scientific">Ectocarpus siliculosus</name>
    <name type="common">Brown alga</name>
    <name type="synonym">Conferva siliculosa</name>
    <dbReference type="NCBI Taxonomy" id="2880"/>
    <lineage>
        <taxon>Eukaryota</taxon>
        <taxon>Sar</taxon>
        <taxon>Stramenopiles</taxon>
        <taxon>Ochrophyta</taxon>
        <taxon>PX clade</taxon>
        <taxon>Phaeophyceae</taxon>
        <taxon>Ectocarpales</taxon>
        <taxon>Ectocarpaceae</taxon>
        <taxon>Ectocarpus</taxon>
    </lineage>
</organism>
<accession>D8LG73</accession>
<dbReference type="OrthoDB" id="44284at2759"/>
<dbReference type="EMBL" id="FN649737">
    <property type="protein sequence ID" value="CBN78972.1"/>
    <property type="molecule type" value="Genomic_DNA"/>
</dbReference>
<name>D8LG73_ECTSI</name>